<dbReference type="Proteomes" id="UP000318626">
    <property type="component" value="Chromosome"/>
</dbReference>
<dbReference type="RefSeq" id="WP_144971603.1">
    <property type="nucleotide sequence ID" value="NZ_CP036289.1"/>
</dbReference>
<dbReference type="OrthoDB" id="274993at2"/>
<organism evidence="1 2">
    <name type="scientific">Bremerella volcania</name>
    <dbReference type="NCBI Taxonomy" id="2527984"/>
    <lineage>
        <taxon>Bacteria</taxon>
        <taxon>Pseudomonadati</taxon>
        <taxon>Planctomycetota</taxon>
        <taxon>Planctomycetia</taxon>
        <taxon>Pirellulales</taxon>
        <taxon>Pirellulaceae</taxon>
        <taxon>Bremerella</taxon>
    </lineage>
</organism>
<gene>
    <name evidence="1" type="ORF">Pan97_16770</name>
</gene>
<evidence type="ECO:0000313" key="1">
    <source>
        <dbReference type="EMBL" id="QDU74665.1"/>
    </source>
</evidence>
<dbReference type="KEGG" id="bvo:Pan97_16770"/>
<proteinExistence type="predicted"/>
<evidence type="ECO:0000313" key="2">
    <source>
        <dbReference type="Proteomes" id="UP000318626"/>
    </source>
</evidence>
<dbReference type="EMBL" id="CP036289">
    <property type="protein sequence ID" value="QDU74665.1"/>
    <property type="molecule type" value="Genomic_DNA"/>
</dbReference>
<keyword evidence="2" id="KW-1185">Reference proteome</keyword>
<evidence type="ECO:0008006" key="3">
    <source>
        <dbReference type="Google" id="ProtNLM"/>
    </source>
</evidence>
<accession>A0A518C603</accession>
<name>A0A518C603_9BACT</name>
<protein>
    <recommendedName>
        <fullName evidence="3">DUF1257 domain-containing protein</fullName>
    </recommendedName>
</protein>
<dbReference type="AlphaFoldDB" id="A0A518C603"/>
<sequence length="125" mass="14071">MSHIVTVETEIRDAAALNSACRRLGLSLPTHETAQVFSGEATGYCVRLPDWRYPVVCDTESGRIRFDNFEGRWGAQRELDRLMQAYACERAKLEARRNGHTVTEQPLADGSIKLTVHVGELHEDD</sequence>
<reference evidence="2" key="1">
    <citation type="submission" date="2019-02" db="EMBL/GenBank/DDBJ databases">
        <title>Deep-cultivation of Planctomycetes and their phenomic and genomic characterization uncovers novel biology.</title>
        <authorList>
            <person name="Wiegand S."/>
            <person name="Jogler M."/>
            <person name="Boedeker C."/>
            <person name="Pinto D."/>
            <person name="Vollmers J."/>
            <person name="Rivas-Marin E."/>
            <person name="Kohn T."/>
            <person name="Peeters S.H."/>
            <person name="Heuer A."/>
            <person name="Rast P."/>
            <person name="Oberbeckmann S."/>
            <person name="Bunk B."/>
            <person name="Jeske O."/>
            <person name="Meyerdierks A."/>
            <person name="Storesund J.E."/>
            <person name="Kallscheuer N."/>
            <person name="Luecker S."/>
            <person name="Lage O.M."/>
            <person name="Pohl T."/>
            <person name="Merkel B.J."/>
            <person name="Hornburger P."/>
            <person name="Mueller R.-W."/>
            <person name="Bruemmer F."/>
            <person name="Labrenz M."/>
            <person name="Spormann A.M."/>
            <person name="Op den Camp H."/>
            <person name="Overmann J."/>
            <person name="Amann R."/>
            <person name="Jetten M.S.M."/>
            <person name="Mascher T."/>
            <person name="Medema M.H."/>
            <person name="Devos D.P."/>
            <person name="Kaster A.-K."/>
            <person name="Ovreas L."/>
            <person name="Rohde M."/>
            <person name="Galperin M.Y."/>
            <person name="Jogler C."/>
        </authorList>
    </citation>
    <scope>NUCLEOTIDE SEQUENCE [LARGE SCALE GENOMIC DNA]</scope>
    <source>
        <strain evidence="2">Pan97</strain>
    </source>
</reference>